<dbReference type="SUPFAM" id="SSF53850">
    <property type="entry name" value="Periplasmic binding protein-like II"/>
    <property type="match status" value="1"/>
</dbReference>
<dbReference type="OrthoDB" id="9814165at2"/>
<gene>
    <name evidence="6" type="primary">gbpR</name>
    <name evidence="6" type="ORF">ROG8370_01833</name>
</gene>
<keyword evidence="2" id="KW-0805">Transcription regulation</keyword>
<proteinExistence type="inferred from homology"/>
<keyword evidence="3" id="KW-0238">DNA-binding</keyword>
<feature type="domain" description="HTH lysR-type" evidence="5">
    <location>
        <begin position="6"/>
        <end position="63"/>
    </location>
</feature>
<evidence type="ECO:0000313" key="6">
    <source>
        <dbReference type="EMBL" id="SLN43191.1"/>
    </source>
</evidence>
<comment type="similarity">
    <text evidence="1">Belongs to the LysR transcriptional regulatory family.</text>
</comment>
<dbReference type="FunFam" id="1.10.10.10:FF:000001">
    <property type="entry name" value="LysR family transcriptional regulator"/>
    <property type="match status" value="1"/>
</dbReference>
<keyword evidence="7" id="KW-1185">Reference proteome</keyword>
<dbReference type="InterPro" id="IPR000847">
    <property type="entry name" value="LysR_HTH_N"/>
</dbReference>
<sequence length="305" mass="32589">MIDRRLKVRHLQAFVEIARQKSLKRAAEILNLTQPAISKTLKELEQITGVTLLERSRGGVAMTIEGDVFLRYANSSLTAIDQAMTSVSAISKGEEGRVAVGALPSVAARMLPRAVELFARLAPNATPLIEDGPHGFLVDRLRAGRLDLVIGRLGKPDTMKDISFTQLYAEDVVIVCAPGHPLAGARALADIGRYPVIYPPQEAAIRPLVDRMMIANGVGDFPQRIESVSATFGRGLTLGGDALWIISTGVVADDIAAGRLIALPIKTELTAGPIGIMARAEDDLSPLAQMFRQAAIRAVGDLGLS</sequence>
<dbReference type="PROSITE" id="PS50931">
    <property type="entry name" value="HTH_LYSR"/>
    <property type="match status" value="1"/>
</dbReference>
<dbReference type="RefSeq" id="WP_085826761.1">
    <property type="nucleotide sequence ID" value="NZ_FWFJ01000014.1"/>
</dbReference>
<organism evidence="6 7">
    <name type="scientific">Roseovarius gaetbuli</name>
    <dbReference type="NCBI Taxonomy" id="1356575"/>
    <lineage>
        <taxon>Bacteria</taxon>
        <taxon>Pseudomonadati</taxon>
        <taxon>Pseudomonadota</taxon>
        <taxon>Alphaproteobacteria</taxon>
        <taxon>Rhodobacterales</taxon>
        <taxon>Roseobacteraceae</taxon>
        <taxon>Roseovarius</taxon>
    </lineage>
</organism>
<dbReference type="Gene3D" id="3.40.190.10">
    <property type="entry name" value="Periplasmic binding protein-like II"/>
    <property type="match status" value="2"/>
</dbReference>
<dbReference type="Gene3D" id="1.10.10.10">
    <property type="entry name" value="Winged helix-like DNA-binding domain superfamily/Winged helix DNA-binding domain"/>
    <property type="match status" value="1"/>
</dbReference>
<dbReference type="EMBL" id="FWFJ01000014">
    <property type="protein sequence ID" value="SLN43191.1"/>
    <property type="molecule type" value="Genomic_DNA"/>
</dbReference>
<dbReference type="GO" id="GO:0045893">
    <property type="term" value="P:positive regulation of DNA-templated transcription"/>
    <property type="evidence" value="ECO:0007669"/>
    <property type="project" value="InterPro"/>
</dbReference>
<dbReference type="Pfam" id="PF03466">
    <property type="entry name" value="LysR_substrate"/>
    <property type="match status" value="1"/>
</dbReference>
<dbReference type="InterPro" id="IPR005119">
    <property type="entry name" value="LysR_subst-bd"/>
</dbReference>
<accession>A0A1X6Z852</accession>
<dbReference type="Proteomes" id="UP000194012">
    <property type="component" value="Unassembled WGS sequence"/>
</dbReference>
<dbReference type="InterPro" id="IPR050950">
    <property type="entry name" value="HTH-type_LysR_regulators"/>
</dbReference>
<dbReference type="NCBIfam" id="TIGR02424">
    <property type="entry name" value="TF_pcaQ"/>
    <property type="match status" value="1"/>
</dbReference>
<dbReference type="GO" id="GO:0003700">
    <property type="term" value="F:DNA-binding transcription factor activity"/>
    <property type="evidence" value="ECO:0007669"/>
    <property type="project" value="InterPro"/>
</dbReference>
<keyword evidence="4" id="KW-0804">Transcription</keyword>
<name>A0A1X6Z852_9RHOB</name>
<dbReference type="InterPro" id="IPR036390">
    <property type="entry name" value="WH_DNA-bd_sf"/>
</dbReference>
<dbReference type="GO" id="GO:0003677">
    <property type="term" value="F:DNA binding"/>
    <property type="evidence" value="ECO:0007669"/>
    <property type="project" value="UniProtKB-KW"/>
</dbReference>
<protein>
    <submittedName>
        <fullName evidence="6">HTH-type transcriptional regulator GbpR</fullName>
    </submittedName>
</protein>
<evidence type="ECO:0000256" key="1">
    <source>
        <dbReference type="ARBA" id="ARBA00009437"/>
    </source>
</evidence>
<dbReference type="PANTHER" id="PTHR30419">
    <property type="entry name" value="HTH-TYPE TRANSCRIPTIONAL REGULATOR YBHD"/>
    <property type="match status" value="1"/>
</dbReference>
<dbReference type="SUPFAM" id="SSF46785">
    <property type="entry name" value="Winged helix' DNA-binding domain"/>
    <property type="match status" value="1"/>
</dbReference>
<reference evidence="7" key="1">
    <citation type="submission" date="2017-03" db="EMBL/GenBank/DDBJ databases">
        <authorList>
            <person name="Rodrigo-Torres L."/>
            <person name="Arahal R.D."/>
            <person name="Lucena T."/>
        </authorList>
    </citation>
    <scope>NUCLEOTIDE SEQUENCE [LARGE SCALE GENOMIC DNA]</scope>
    <source>
        <strain evidence="7">CECT 8370</strain>
    </source>
</reference>
<evidence type="ECO:0000256" key="2">
    <source>
        <dbReference type="ARBA" id="ARBA00023015"/>
    </source>
</evidence>
<evidence type="ECO:0000313" key="7">
    <source>
        <dbReference type="Proteomes" id="UP000194012"/>
    </source>
</evidence>
<evidence type="ECO:0000256" key="4">
    <source>
        <dbReference type="ARBA" id="ARBA00023163"/>
    </source>
</evidence>
<dbReference type="PRINTS" id="PR00039">
    <property type="entry name" value="HTHLYSR"/>
</dbReference>
<dbReference type="GO" id="GO:0019619">
    <property type="term" value="P:3,4-dihydroxybenzoate catabolic process"/>
    <property type="evidence" value="ECO:0007669"/>
    <property type="project" value="InterPro"/>
</dbReference>
<dbReference type="GO" id="GO:0005829">
    <property type="term" value="C:cytosol"/>
    <property type="evidence" value="ECO:0007669"/>
    <property type="project" value="TreeGrafter"/>
</dbReference>
<dbReference type="PANTHER" id="PTHR30419:SF8">
    <property type="entry name" value="NITROGEN ASSIMILATION TRANSCRIPTIONAL ACTIVATOR-RELATED"/>
    <property type="match status" value="1"/>
</dbReference>
<dbReference type="AlphaFoldDB" id="A0A1X6Z852"/>
<dbReference type="Pfam" id="PF00126">
    <property type="entry name" value="HTH_1"/>
    <property type="match status" value="1"/>
</dbReference>
<evidence type="ECO:0000256" key="3">
    <source>
        <dbReference type="ARBA" id="ARBA00023125"/>
    </source>
</evidence>
<dbReference type="InterPro" id="IPR036388">
    <property type="entry name" value="WH-like_DNA-bd_sf"/>
</dbReference>
<dbReference type="InterPro" id="IPR012787">
    <property type="entry name" value="TF_PcaQ"/>
</dbReference>
<evidence type="ECO:0000259" key="5">
    <source>
        <dbReference type="PROSITE" id="PS50931"/>
    </source>
</evidence>